<feature type="transmembrane region" description="Helical" evidence="7">
    <location>
        <begin position="399"/>
        <end position="419"/>
    </location>
</feature>
<dbReference type="InterPro" id="IPR020846">
    <property type="entry name" value="MFS_dom"/>
</dbReference>
<dbReference type="PANTHER" id="PTHR43045:SF2">
    <property type="entry name" value="INNER MEMBRANE METABOLITE TRANSPORT PROTEIN YHJE"/>
    <property type="match status" value="1"/>
</dbReference>
<evidence type="ECO:0000313" key="9">
    <source>
        <dbReference type="EMBL" id="RMI28779.1"/>
    </source>
</evidence>
<dbReference type="InterPro" id="IPR036259">
    <property type="entry name" value="MFS_trans_sf"/>
</dbReference>
<feature type="transmembrane region" description="Helical" evidence="7">
    <location>
        <begin position="188"/>
        <end position="207"/>
    </location>
</feature>
<dbReference type="SUPFAM" id="SSF103473">
    <property type="entry name" value="MFS general substrate transporter"/>
    <property type="match status" value="1"/>
</dbReference>
<accession>A0A3M2KTJ3</accession>
<dbReference type="AlphaFoldDB" id="A0A3M2KTJ3"/>
<feature type="transmembrane region" description="Helical" evidence="7">
    <location>
        <begin position="45"/>
        <end position="68"/>
    </location>
</feature>
<dbReference type="GO" id="GO:0022857">
    <property type="term" value="F:transmembrane transporter activity"/>
    <property type="evidence" value="ECO:0007669"/>
    <property type="project" value="InterPro"/>
</dbReference>
<protein>
    <submittedName>
        <fullName evidence="9">MFS transporter</fullName>
    </submittedName>
</protein>
<comment type="caution">
    <text evidence="9">The sequence shown here is derived from an EMBL/GenBank/DDBJ whole genome shotgun (WGS) entry which is preliminary data.</text>
</comment>
<dbReference type="Proteomes" id="UP000279275">
    <property type="component" value="Unassembled WGS sequence"/>
</dbReference>
<dbReference type="RefSeq" id="WP_122191200.1">
    <property type="nucleotide sequence ID" value="NZ_RFFH01000018.1"/>
</dbReference>
<evidence type="ECO:0000313" key="10">
    <source>
        <dbReference type="Proteomes" id="UP000279275"/>
    </source>
</evidence>
<dbReference type="GO" id="GO:0005886">
    <property type="term" value="C:plasma membrane"/>
    <property type="evidence" value="ECO:0007669"/>
    <property type="project" value="UniProtKB-SubCell"/>
</dbReference>
<dbReference type="CDD" id="cd17369">
    <property type="entry name" value="MFS_ShiA_like"/>
    <property type="match status" value="1"/>
</dbReference>
<feature type="transmembrane region" description="Helical" evidence="7">
    <location>
        <begin position="242"/>
        <end position="264"/>
    </location>
</feature>
<dbReference type="InterPro" id="IPR011701">
    <property type="entry name" value="MFS"/>
</dbReference>
<dbReference type="EMBL" id="RFFH01000018">
    <property type="protein sequence ID" value="RMI28779.1"/>
    <property type="molecule type" value="Genomic_DNA"/>
</dbReference>
<evidence type="ECO:0000256" key="5">
    <source>
        <dbReference type="ARBA" id="ARBA00022989"/>
    </source>
</evidence>
<feature type="transmembrane region" description="Helical" evidence="7">
    <location>
        <begin position="15"/>
        <end position="39"/>
    </location>
</feature>
<evidence type="ECO:0000256" key="6">
    <source>
        <dbReference type="ARBA" id="ARBA00023136"/>
    </source>
</evidence>
<dbReference type="Pfam" id="PF07690">
    <property type="entry name" value="MFS_1"/>
    <property type="match status" value="1"/>
</dbReference>
<proteinExistence type="predicted"/>
<comment type="subcellular location">
    <subcellularLocation>
        <location evidence="1">Cell membrane</location>
        <topology evidence="1">Multi-pass membrane protein</topology>
    </subcellularLocation>
</comment>
<evidence type="ECO:0000256" key="2">
    <source>
        <dbReference type="ARBA" id="ARBA00022448"/>
    </source>
</evidence>
<reference evidence="9 10" key="1">
    <citation type="submission" date="2018-10" db="EMBL/GenBank/DDBJ databases">
        <title>Isolation from cow dung.</title>
        <authorList>
            <person name="Ling L."/>
        </authorList>
    </citation>
    <scope>NUCLEOTIDE SEQUENCE [LARGE SCALE GENOMIC DNA]</scope>
    <source>
        <strain evidence="9 10">NEAU-LL90</strain>
    </source>
</reference>
<dbReference type="PANTHER" id="PTHR43045">
    <property type="entry name" value="SHIKIMATE TRANSPORTER"/>
    <property type="match status" value="1"/>
</dbReference>
<evidence type="ECO:0000256" key="7">
    <source>
        <dbReference type="SAM" id="Phobius"/>
    </source>
</evidence>
<dbReference type="InterPro" id="IPR005829">
    <property type="entry name" value="Sugar_transporter_CS"/>
</dbReference>
<evidence type="ECO:0000256" key="4">
    <source>
        <dbReference type="ARBA" id="ARBA00022692"/>
    </source>
</evidence>
<evidence type="ECO:0000256" key="3">
    <source>
        <dbReference type="ARBA" id="ARBA00022475"/>
    </source>
</evidence>
<evidence type="ECO:0000259" key="8">
    <source>
        <dbReference type="PROSITE" id="PS50850"/>
    </source>
</evidence>
<keyword evidence="5 7" id="KW-1133">Transmembrane helix</keyword>
<dbReference type="PROSITE" id="PS50850">
    <property type="entry name" value="MFS"/>
    <property type="match status" value="1"/>
</dbReference>
<feature type="domain" description="Major facilitator superfamily (MFS) profile" evidence="8">
    <location>
        <begin position="15"/>
        <end position="423"/>
    </location>
</feature>
<keyword evidence="4 7" id="KW-0812">Transmembrane</keyword>
<keyword evidence="3" id="KW-1003">Cell membrane</keyword>
<feature type="transmembrane region" description="Helical" evidence="7">
    <location>
        <begin position="276"/>
        <end position="299"/>
    </location>
</feature>
<gene>
    <name evidence="9" type="ORF">EBN03_28265</name>
</gene>
<organism evidence="9 10">
    <name type="scientific">Nocardia stercoris</name>
    <dbReference type="NCBI Taxonomy" id="2483361"/>
    <lineage>
        <taxon>Bacteria</taxon>
        <taxon>Bacillati</taxon>
        <taxon>Actinomycetota</taxon>
        <taxon>Actinomycetes</taxon>
        <taxon>Mycobacteriales</taxon>
        <taxon>Nocardiaceae</taxon>
        <taxon>Nocardia</taxon>
    </lineage>
</organism>
<evidence type="ECO:0000256" key="1">
    <source>
        <dbReference type="ARBA" id="ARBA00004651"/>
    </source>
</evidence>
<name>A0A3M2KTJ3_9NOCA</name>
<dbReference type="Gene3D" id="1.20.1250.20">
    <property type="entry name" value="MFS general substrate transporter like domains"/>
    <property type="match status" value="2"/>
</dbReference>
<dbReference type="OrthoDB" id="8953821at2"/>
<keyword evidence="2" id="KW-0813">Transport</keyword>
<feature type="transmembrane region" description="Helical" evidence="7">
    <location>
        <begin position="112"/>
        <end position="132"/>
    </location>
</feature>
<dbReference type="PROSITE" id="PS00216">
    <property type="entry name" value="SUGAR_TRANSPORT_1"/>
    <property type="match status" value="1"/>
</dbReference>
<feature type="transmembrane region" description="Helical" evidence="7">
    <location>
        <begin position="308"/>
        <end position="326"/>
    </location>
</feature>
<sequence length="444" mass="46356">MTDDARVPLATLRRIAVAGGIGTVIEYYDFFIFATAAALVFPKVFFPALGSAAGTTAAFATLGVAFVARPVGSVLFGHFGDRLGRKRTLVATLLTMGLATAAVGLMPTASRIGMIAPILVVALRFLQGLAVGGEWAGATLMAAENAPVARRGFWSVFGSFGGSVGLVLASCTFLVTGATMSEQAFDEVGWRIPFLSSLLLVGIGLVVRLRIEETAVFTEEAARRGTAPVPLAEAIRRQPREVLFACGLLVMVFAFYYIAVSYFLTYGTSHLRLSRTTVLALSLVPATMFGVSMAASAWLSDRIGRKRIIVAANLIAVPWALVLFPVVEAGGVITYCVCATVTVAIAGIAYGPIGAFLPELFATRYRYTASGATYNAAGILGAAIPPVIAAPIMDSYGSLAFGGFLAVLCLISLVSILALPDNRHVRMDGGASATESDSGTVTAV</sequence>
<keyword evidence="6 7" id="KW-0472">Membrane</keyword>
<feature type="transmembrane region" description="Helical" evidence="7">
    <location>
        <begin position="332"/>
        <end position="353"/>
    </location>
</feature>
<feature type="transmembrane region" description="Helical" evidence="7">
    <location>
        <begin position="374"/>
        <end position="393"/>
    </location>
</feature>
<feature type="transmembrane region" description="Helical" evidence="7">
    <location>
        <begin position="89"/>
        <end position="106"/>
    </location>
</feature>
<keyword evidence="10" id="KW-1185">Reference proteome</keyword>
<feature type="transmembrane region" description="Helical" evidence="7">
    <location>
        <begin position="153"/>
        <end position="176"/>
    </location>
</feature>